<dbReference type="KEGG" id="pda:103698834"/>
<feature type="domain" description="Alpha/beta hydrolase fold-3" evidence="1">
    <location>
        <begin position="81"/>
        <end position="306"/>
    </location>
</feature>
<dbReference type="AlphaFoldDB" id="A0A8B7BK62"/>
<keyword evidence="2" id="KW-1185">Reference proteome</keyword>
<dbReference type="GeneID" id="103698834"/>
<dbReference type="Gene3D" id="3.40.50.1820">
    <property type="entry name" value="alpha/beta hydrolase"/>
    <property type="match status" value="1"/>
</dbReference>
<evidence type="ECO:0000313" key="3">
    <source>
        <dbReference type="RefSeq" id="XP_008779109.2"/>
    </source>
</evidence>
<dbReference type="Pfam" id="PF07859">
    <property type="entry name" value="Abhydrolase_3"/>
    <property type="match status" value="1"/>
</dbReference>
<dbReference type="RefSeq" id="XP_008779109.2">
    <property type="nucleotide sequence ID" value="XM_008780887.4"/>
</dbReference>
<reference evidence="3" key="1">
    <citation type="submission" date="2025-08" db="UniProtKB">
        <authorList>
            <consortium name="RefSeq"/>
        </authorList>
    </citation>
    <scope>IDENTIFICATION</scope>
    <source>
        <tissue evidence="3">Young leaves</tissue>
    </source>
</reference>
<dbReference type="PANTHER" id="PTHR23024">
    <property type="entry name" value="ARYLACETAMIDE DEACETYLASE"/>
    <property type="match status" value="1"/>
</dbReference>
<dbReference type="SUPFAM" id="SSF53474">
    <property type="entry name" value="alpha/beta-Hydrolases"/>
    <property type="match status" value="1"/>
</dbReference>
<proteinExistence type="predicted"/>
<accession>A0A8B7BK62</accession>
<dbReference type="Proteomes" id="UP000228380">
    <property type="component" value="Unplaced"/>
</dbReference>
<dbReference type="PANTHER" id="PTHR23024:SF535">
    <property type="entry name" value="OS07G0162900 PROTEIN"/>
    <property type="match status" value="1"/>
</dbReference>
<dbReference type="InterPro" id="IPR029058">
    <property type="entry name" value="AB_hydrolase_fold"/>
</dbReference>
<evidence type="ECO:0000259" key="1">
    <source>
        <dbReference type="Pfam" id="PF07859"/>
    </source>
</evidence>
<gene>
    <name evidence="3" type="primary">LOC103698834</name>
</gene>
<dbReference type="InterPro" id="IPR013094">
    <property type="entry name" value="AB_hydrolase_3"/>
</dbReference>
<dbReference type="OrthoDB" id="408631at2759"/>
<evidence type="ECO:0000313" key="2">
    <source>
        <dbReference type="Proteomes" id="UP000228380"/>
    </source>
</evidence>
<dbReference type="GO" id="GO:0016787">
    <property type="term" value="F:hydrolase activity"/>
    <property type="evidence" value="ECO:0007669"/>
    <property type="project" value="InterPro"/>
</dbReference>
<protein>
    <submittedName>
        <fullName evidence="3">Probable carboxylesterase 15</fullName>
    </submittedName>
</protein>
<sequence length="334" mass="36764">MSSAPSPPHVVEDCLGVLQVLSDGSILRSPNPVIPVPVPVRDDGTVVWKDVQFDAAHDLHLRLYKPRNRLPSDGLKLPVFYYFHVGGFCFGSCTWSANQNCCLRLAAELRAVVVNPDYRLAPEHRLPAAIDDGASAVEWLRRQAVSPDQDPWLAEAADFGRVFISGESAGGNIAHHLAVRFGSAAGRAELHPVQIRGFLLIMPFIGGIQRTRSEAQCPKEAFFNLEANDRYWRLSLPAGGTRDHPLANPFGPESPSLEAVEVEPVLVVVAENDLLRDRGVDYAKRFEGWGKRVKLVEFKGQQHGFFCFGASSEPVDELMTVIKRFMDEVGTGLG</sequence>
<name>A0A8B7BK62_PHODC</name>
<organism evidence="2 3">
    <name type="scientific">Phoenix dactylifera</name>
    <name type="common">Date palm</name>
    <dbReference type="NCBI Taxonomy" id="42345"/>
    <lineage>
        <taxon>Eukaryota</taxon>
        <taxon>Viridiplantae</taxon>
        <taxon>Streptophyta</taxon>
        <taxon>Embryophyta</taxon>
        <taxon>Tracheophyta</taxon>
        <taxon>Spermatophyta</taxon>
        <taxon>Magnoliopsida</taxon>
        <taxon>Liliopsida</taxon>
        <taxon>Arecaceae</taxon>
        <taxon>Coryphoideae</taxon>
        <taxon>Phoeniceae</taxon>
        <taxon>Phoenix</taxon>
    </lineage>
</organism>
<dbReference type="InterPro" id="IPR050466">
    <property type="entry name" value="Carboxylest/Gibb_receptor"/>
</dbReference>